<reference evidence="6 7" key="1">
    <citation type="submission" date="2018-11" db="EMBL/GenBank/DDBJ databases">
        <authorList>
            <person name="Li F."/>
        </authorList>
    </citation>
    <scope>NUCLEOTIDE SEQUENCE [LARGE SCALE GENOMIC DNA]</scope>
    <source>
        <strain evidence="6 7">KIS18-7</strain>
    </source>
</reference>
<gene>
    <name evidence="6" type="ORF">EFL95_11965</name>
</gene>
<evidence type="ECO:0000259" key="5">
    <source>
        <dbReference type="PROSITE" id="PS51352"/>
    </source>
</evidence>
<feature type="binding site" evidence="3">
    <location>
        <position position="175"/>
    </location>
    <ligand>
        <name>Cu cation</name>
        <dbReference type="ChEBI" id="CHEBI:23378"/>
    </ligand>
</feature>
<evidence type="ECO:0000313" key="7">
    <source>
        <dbReference type="Proteomes" id="UP000277094"/>
    </source>
</evidence>
<dbReference type="Gene3D" id="3.40.30.10">
    <property type="entry name" value="Glutaredoxin"/>
    <property type="match status" value="1"/>
</dbReference>
<evidence type="ECO:0000256" key="3">
    <source>
        <dbReference type="PIRSR" id="PIRSR603782-1"/>
    </source>
</evidence>
<dbReference type="PANTHER" id="PTHR12151">
    <property type="entry name" value="ELECTRON TRANSPORT PROTIN SCO1/SENC FAMILY MEMBER"/>
    <property type="match status" value="1"/>
</dbReference>
<sequence>MVDARRVRLGVAGIVAGALLLTGCGGGGGNGVTISTPGNHGYHGIYLDEAYQLPATELTDTAGKPFSLASQKAPVKIVFFGYSHCPDICQIVMSTIASALAKLDAKQRAEVQVSFVTTDPARDTEKVLRTYLDRFNPSFVGLTAPLARIDAAGKPLHVSIEDGQKLPSGGYEVEHSTYAYGAVGSDVRVIWDQDTSPRSMATDIIKLLKTKETA</sequence>
<dbReference type="Proteomes" id="UP000277094">
    <property type="component" value="Unassembled WGS sequence"/>
</dbReference>
<accession>A0A3N0DVP2</accession>
<dbReference type="PROSITE" id="PS51257">
    <property type="entry name" value="PROKAR_LIPOPROTEIN"/>
    <property type="match status" value="1"/>
</dbReference>
<feature type="binding site" evidence="3">
    <location>
        <position position="85"/>
    </location>
    <ligand>
        <name>Cu cation</name>
        <dbReference type="ChEBI" id="CHEBI:23378"/>
    </ligand>
</feature>
<keyword evidence="2 3" id="KW-0186">Copper</keyword>
<proteinExistence type="inferred from homology"/>
<keyword evidence="3" id="KW-0479">Metal-binding</keyword>
<keyword evidence="7" id="KW-1185">Reference proteome</keyword>
<comment type="caution">
    <text evidence="6">The sequence shown here is derived from an EMBL/GenBank/DDBJ whole genome shotgun (WGS) entry which is preliminary data.</text>
</comment>
<dbReference type="PANTHER" id="PTHR12151:SF25">
    <property type="entry name" value="LINALOOL DEHYDRATASE_ISOMERASE DOMAIN-CONTAINING PROTEIN"/>
    <property type="match status" value="1"/>
</dbReference>
<evidence type="ECO:0000313" key="6">
    <source>
        <dbReference type="EMBL" id="RNL79674.1"/>
    </source>
</evidence>
<dbReference type="EMBL" id="RJSG01000002">
    <property type="protein sequence ID" value="RNL79674.1"/>
    <property type="molecule type" value="Genomic_DNA"/>
</dbReference>
<evidence type="ECO:0000256" key="4">
    <source>
        <dbReference type="PIRSR" id="PIRSR603782-2"/>
    </source>
</evidence>
<protein>
    <submittedName>
        <fullName evidence="6">SCO family protein</fullName>
    </submittedName>
</protein>
<feature type="domain" description="Thioredoxin" evidence="5">
    <location>
        <begin position="47"/>
        <end position="185"/>
    </location>
</feature>
<dbReference type="RefSeq" id="WP_123234178.1">
    <property type="nucleotide sequence ID" value="NZ_RJSG01000002.1"/>
</dbReference>
<comment type="similarity">
    <text evidence="1">Belongs to the SCO1/2 family.</text>
</comment>
<dbReference type="OrthoDB" id="9790194at2"/>
<feature type="binding site" evidence="3">
    <location>
        <position position="89"/>
    </location>
    <ligand>
        <name>Cu cation</name>
        <dbReference type="ChEBI" id="CHEBI:23378"/>
    </ligand>
</feature>
<dbReference type="InterPro" id="IPR036249">
    <property type="entry name" value="Thioredoxin-like_sf"/>
</dbReference>
<evidence type="ECO:0000256" key="1">
    <source>
        <dbReference type="ARBA" id="ARBA00010996"/>
    </source>
</evidence>
<dbReference type="AlphaFoldDB" id="A0A3N0DVP2"/>
<feature type="disulfide bond" description="Redox-active" evidence="4">
    <location>
        <begin position="85"/>
        <end position="89"/>
    </location>
</feature>
<dbReference type="CDD" id="cd02968">
    <property type="entry name" value="SCO"/>
    <property type="match status" value="1"/>
</dbReference>
<dbReference type="SUPFAM" id="SSF52833">
    <property type="entry name" value="Thioredoxin-like"/>
    <property type="match status" value="1"/>
</dbReference>
<keyword evidence="4" id="KW-1015">Disulfide bond</keyword>
<dbReference type="InterPro" id="IPR003782">
    <property type="entry name" value="SCO1/SenC"/>
</dbReference>
<dbReference type="InterPro" id="IPR013766">
    <property type="entry name" value="Thioredoxin_domain"/>
</dbReference>
<dbReference type="PROSITE" id="PS51352">
    <property type="entry name" value="THIOREDOXIN_2"/>
    <property type="match status" value="1"/>
</dbReference>
<organism evidence="6 7">
    <name type="scientific">Nocardioides marmorisolisilvae</name>
    <dbReference type="NCBI Taxonomy" id="1542737"/>
    <lineage>
        <taxon>Bacteria</taxon>
        <taxon>Bacillati</taxon>
        <taxon>Actinomycetota</taxon>
        <taxon>Actinomycetes</taxon>
        <taxon>Propionibacteriales</taxon>
        <taxon>Nocardioidaceae</taxon>
        <taxon>Nocardioides</taxon>
    </lineage>
</organism>
<name>A0A3N0DVP2_9ACTN</name>
<dbReference type="GO" id="GO:0046872">
    <property type="term" value="F:metal ion binding"/>
    <property type="evidence" value="ECO:0007669"/>
    <property type="project" value="UniProtKB-KW"/>
</dbReference>
<evidence type="ECO:0000256" key="2">
    <source>
        <dbReference type="ARBA" id="ARBA00023008"/>
    </source>
</evidence>
<dbReference type="Pfam" id="PF02630">
    <property type="entry name" value="SCO1-SenC"/>
    <property type="match status" value="1"/>
</dbReference>